<evidence type="ECO:0000313" key="1">
    <source>
        <dbReference type="EMBL" id="MCL1142686.1"/>
    </source>
</evidence>
<reference evidence="1" key="1">
    <citation type="submission" date="2022-01" db="EMBL/GenBank/DDBJ databases">
        <title>Whole genome-based taxonomy of the Shewanellaceae.</title>
        <authorList>
            <person name="Martin-Rodriguez A.J."/>
        </authorList>
    </citation>
    <scope>NUCLEOTIDE SEQUENCE</scope>
    <source>
        <strain evidence="1">DSM 16422</strain>
    </source>
</reference>
<evidence type="ECO:0000313" key="2">
    <source>
        <dbReference type="Proteomes" id="UP001139333"/>
    </source>
</evidence>
<accession>A0A9X1ZUT4</accession>
<gene>
    <name evidence="1" type="ORF">L2672_08295</name>
</gene>
<comment type="caution">
    <text evidence="1">The sequence shown here is derived from an EMBL/GenBank/DDBJ whole genome shotgun (WGS) entry which is preliminary data.</text>
</comment>
<protein>
    <submittedName>
        <fullName evidence="1">Competence protein CoiA</fullName>
    </submittedName>
</protein>
<dbReference type="Proteomes" id="UP001139333">
    <property type="component" value="Unassembled WGS sequence"/>
</dbReference>
<sequence>MLEVKIAWGLSADGVMRHISEVKNGKACGCVCPSPNCSSPLIANQGAIKTHYFSHQTNTSCSGESALHLAAKQLLENLASEKAVLLLPKVHAEYSKVDMLGEIVEGSSVEHIRFELKDAKQEVRLSDSLIADVLSKSSTNEELAIEIFVTNSKDELGEGKYRYIQVNAIEIDLSGLSWNINRDDLKDAVLKTAPRRWLYCNKIAELYIKLKQDIDNEVDRINQSYLANLYDIAQLFSSNTNLPSLTWPSLVARRLQINSSDFIESRSPKVKCFNKVWVPFDYGFSGTAIVGDKKIVNVDVVLFVKGNNKKTIPKGKPTLFIGYDERKTADYNKFDLRWENVELWQQKLERIADNKMVQMQNVAFEKDQMIATFVQRFRAANDNVKMQMICQKLGLSPPKQESKHNYYWNTSWDVWKSTVWFYKIHNNEGYTISSWGIADDSWLESLFGFPIDNKASEARRKMAGSWLKKLYHLGILRRISWSEYEVENSKLENFVPWQYIRKL</sequence>
<dbReference type="RefSeq" id="WP_248995373.1">
    <property type="nucleotide sequence ID" value="NZ_JAKIKP010000005.1"/>
</dbReference>
<organism evidence="1 2">
    <name type="scientific">Shewanella gaetbuli</name>
    <dbReference type="NCBI Taxonomy" id="220752"/>
    <lineage>
        <taxon>Bacteria</taxon>
        <taxon>Pseudomonadati</taxon>
        <taxon>Pseudomonadota</taxon>
        <taxon>Gammaproteobacteria</taxon>
        <taxon>Alteromonadales</taxon>
        <taxon>Shewanellaceae</taxon>
        <taxon>Shewanella</taxon>
    </lineage>
</organism>
<proteinExistence type="predicted"/>
<name>A0A9X1ZUT4_9GAMM</name>
<dbReference type="AlphaFoldDB" id="A0A9X1ZUT4"/>
<keyword evidence="2" id="KW-1185">Reference proteome</keyword>
<dbReference type="EMBL" id="JAKIKP010000005">
    <property type="protein sequence ID" value="MCL1142686.1"/>
    <property type="molecule type" value="Genomic_DNA"/>
</dbReference>